<evidence type="ECO:0000256" key="7">
    <source>
        <dbReference type="ARBA" id="ARBA00023125"/>
    </source>
</evidence>
<dbReference type="GO" id="GO:0016787">
    <property type="term" value="F:hydrolase activity"/>
    <property type="evidence" value="ECO:0007669"/>
    <property type="project" value="UniProtKB-KW"/>
</dbReference>
<keyword evidence="5 10" id="KW-0460">Magnesium</keyword>
<dbReference type="Gene3D" id="3.100.10.20">
    <property type="entry name" value="CRISPR-associated endonuclease Cas1, N-terminal domain"/>
    <property type="match status" value="1"/>
</dbReference>
<gene>
    <name evidence="10 11" type="primary">cas1</name>
    <name evidence="11" type="ORF">CVIC8964_0534</name>
</gene>
<dbReference type="GO" id="GO:0046872">
    <property type="term" value="F:metal ion binding"/>
    <property type="evidence" value="ECO:0007669"/>
    <property type="project" value="UniProtKB-UniRule"/>
</dbReference>
<dbReference type="InterPro" id="IPR002729">
    <property type="entry name" value="CRISPR-assoc_Cas1"/>
</dbReference>
<evidence type="ECO:0000256" key="9">
    <source>
        <dbReference type="ARBA" id="ARBA00038592"/>
    </source>
</evidence>
<keyword evidence="2 10" id="KW-0479">Metal-binding</keyword>
<dbReference type="GO" id="GO:0051607">
    <property type="term" value="P:defense response to virus"/>
    <property type="evidence" value="ECO:0007669"/>
    <property type="project" value="UniProtKB-UniRule"/>
</dbReference>
<keyword evidence="4 10" id="KW-0378">Hydrolase</keyword>
<feature type="binding site" evidence="10">
    <location>
        <position position="219"/>
    </location>
    <ligand>
        <name>Mn(2+)</name>
        <dbReference type="ChEBI" id="CHEBI:29035"/>
    </ligand>
</feature>
<evidence type="ECO:0000256" key="1">
    <source>
        <dbReference type="ARBA" id="ARBA00022722"/>
    </source>
</evidence>
<evidence type="ECO:0000256" key="2">
    <source>
        <dbReference type="ARBA" id="ARBA00022723"/>
    </source>
</evidence>
<keyword evidence="1 10" id="KW-0540">Nuclease</keyword>
<name>A0A1X9T0F6_9BACT</name>
<sequence>MAQKLNIYVSSDSKLSIKNSNLLLQKSDDIINIPIDIISSIVVDSYHSYFSQNLLSCLSRQGITLIICDETHMPTTLLLPLCTHSVGNLNLRAQLKCKNQTKAILWQNIVKAKLNNQANLLDIFGLNSVDILKNLANKVLLNDKDNKEAYGARIYFLSAFGDEFARRDGGFINSMLNFGYSLVRSKIARTIAAKGLMPQIGIYHDSFLNNFNLADDMIEPYRPFVDAYVFWYLQNSGEIDSEFDSTHKKFLISIFDKTVLIDGKRFLLDIAIEQSIESLLRVFKDKENTRLLMPILDKDFLI</sequence>
<evidence type="ECO:0000256" key="8">
    <source>
        <dbReference type="ARBA" id="ARBA00023211"/>
    </source>
</evidence>
<dbReference type="Gene3D" id="1.20.120.920">
    <property type="entry name" value="CRISPR-associated endonuclease Cas1, C-terminal domain"/>
    <property type="match status" value="1"/>
</dbReference>
<evidence type="ECO:0000256" key="5">
    <source>
        <dbReference type="ARBA" id="ARBA00022842"/>
    </source>
</evidence>
<evidence type="ECO:0000256" key="10">
    <source>
        <dbReference type="HAMAP-Rule" id="MF_01470"/>
    </source>
</evidence>
<dbReference type="PANTHER" id="PTHR34353">
    <property type="entry name" value="CRISPR-ASSOCIATED ENDONUCLEASE CAS1 1"/>
    <property type="match status" value="1"/>
</dbReference>
<organism evidence="11 12">
    <name type="scientific">Campylobacter vicugnae</name>
    <dbReference type="NCBI Taxonomy" id="1660076"/>
    <lineage>
        <taxon>Bacteria</taxon>
        <taxon>Pseudomonadati</taxon>
        <taxon>Campylobacterota</taxon>
        <taxon>Epsilonproteobacteria</taxon>
        <taxon>Campylobacterales</taxon>
        <taxon>Campylobacteraceae</taxon>
        <taxon>Campylobacter</taxon>
    </lineage>
</organism>
<dbReference type="InterPro" id="IPR050646">
    <property type="entry name" value="Cas1"/>
</dbReference>
<dbReference type="STRING" id="1660074.CVIC8964_0534"/>
<comment type="subunit">
    <text evidence="9 10">Homodimer, forms a heterotetramer with a Cas2 homodimer.</text>
</comment>
<accession>A0A1X9T0F6</accession>
<comment type="cofactor">
    <cofactor evidence="10">
        <name>Mg(2+)</name>
        <dbReference type="ChEBI" id="CHEBI:18420"/>
    </cofactor>
    <cofactor evidence="10">
        <name>Mn(2+)</name>
        <dbReference type="ChEBI" id="CHEBI:29035"/>
    </cofactor>
</comment>
<evidence type="ECO:0000256" key="6">
    <source>
        <dbReference type="ARBA" id="ARBA00023118"/>
    </source>
</evidence>
<dbReference type="GO" id="GO:0004520">
    <property type="term" value="F:DNA endonuclease activity"/>
    <property type="evidence" value="ECO:0007669"/>
    <property type="project" value="InterPro"/>
</dbReference>
<evidence type="ECO:0000256" key="3">
    <source>
        <dbReference type="ARBA" id="ARBA00022759"/>
    </source>
</evidence>
<comment type="function">
    <text evidence="10">CRISPR (clustered regularly interspaced short palindromic repeat), is an adaptive immune system that provides protection against mobile genetic elements (viruses, transposable elements and conjugative plasmids). CRISPR clusters contain spacers, sequences complementary to antecedent mobile elements, and target invading nucleic acids. CRISPR clusters are transcribed and processed into CRISPR RNA (crRNA). Acts as a dsDNA endonuclease. Involved in the integration of spacer DNA into the CRISPR cassette.</text>
</comment>
<dbReference type="Proteomes" id="UP000194265">
    <property type="component" value="Chromosome"/>
</dbReference>
<dbReference type="EC" id="3.1.-.-" evidence="10"/>
<protein>
    <recommendedName>
        <fullName evidence="10">CRISPR-associated endonuclease Cas1</fullName>
        <ecNumber evidence="10">3.1.-.-</ecNumber>
    </recommendedName>
</protein>
<evidence type="ECO:0000313" key="11">
    <source>
        <dbReference type="EMBL" id="ARR01953.1"/>
    </source>
</evidence>
<keyword evidence="8 10" id="KW-0464">Manganese</keyword>
<evidence type="ECO:0000256" key="4">
    <source>
        <dbReference type="ARBA" id="ARBA00022801"/>
    </source>
</evidence>
<dbReference type="GO" id="GO:0043571">
    <property type="term" value="P:maintenance of CRISPR repeat elements"/>
    <property type="evidence" value="ECO:0007669"/>
    <property type="project" value="UniProtKB-UniRule"/>
</dbReference>
<dbReference type="EMBL" id="CP018791">
    <property type="protein sequence ID" value="ARR01953.1"/>
    <property type="molecule type" value="Genomic_DNA"/>
</dbReference>
<keyword evidence="6 10" id="KW-0051">Antiviral defense</keyword>
<keyword evidence="7 10" id="KW-0238">DNA-binding</keyword>
<dbReference type="RefSeq" id="WP_086333499.1">
    <property type="nucleotide sequence ID" value="NZ_CP018791.1"/>
</dbReference>
<evidence type="ECO:0000313" key="12">
    <source>
        <dbReference type="Proteomes" id="UP000194265"/>
    </source>
</evidence>
<dbReference type="GO" id="GO:0003677">
    <property type="term" value="F:DNA binding"/>
    <property type="evidence" value="ECO:0007669"/>
    <property type="project" value="UniProtKB-KW"/>
</dbReference>
<dbReference type="OrthoDB" id="5366084at2"/>
<dbReference type="PANTHER" id="PTHR34353:SF2">
    <property type="entry name" value="CRISPR-ASSOCIATED ENDONUCLEASE CAS1 1"/>
    <property type="match status" value="1"/>
</dbReference>
<comment type="similarity">
    <text evidence="10">Belongs to the CRISPR-associated endonuclease Cas1 family.</text>
</comment>
<feature type="binding site" evidence="10">
    <location>
        <position position="204"/>
    </location>
    <ligand>
        <name>Mn(2+)</name>
        <dbReference type="ChEBI" id="CHEBI:29035"/>
    </ligand>
</feature>
<dbReference type="NCBIfam" id="TIGR00287">
    <property type="entry name" value="cas1"/>
    <property type="match status" value="1"/>
</dbReference>
<feature type="binding site" evidence="10">
    <location>
        <position position="148"/>
    </location>
    <ligand>
        <name>Mn(2+)</name>
        <dbReference type="ChEBI" id="CHEBI:29035"/>
    </ligand>
</feature>
<keyword evidence="3 10" id="KW-0255">Endonuclease</keyword>
<dbReference type="AlphaFoldDB" id="A0A1X9T0F6"/>
<dbReference type="InterPro" id="IPR042211">
    <property type="entry name" value="CRISPR-assoc_Cas1_N"/>
</dbReference>
<dbReference type="Pfam" id="PF01867">
    <property type="entry name" value="Cas_Cas1"/>
    <property type="match status" value="2"/>
</dbReference>
<dbReference type="HAMAP" id="MF_01470">
    <property type="entry name" value="Cas1"/>
    <property type="match status" value="1"/>
</dbReference>
<proteinExistence type="inferred from homology"/>
<dbReference type="NCBIfam" id="TIGR03639">
    <property type="entry name" value="cas1_NMENI"/>
    <property type="match status" value="1"/>
</dbReference>
<dbReference type="InterPro" id="IPR042206">
    <property type="entry name" value="CRISPR-assoc_Cas1_C"/>
</dbReference>
<dbReference type="InterPro" id="IPR019855">
    <property type="entry name" value="CRISPR-assoc_Cas1_NMENI"/>
</dbReference>
<reference evidence="11 12" key="1">
    <citation type="journal article" date="2017" name="Genome Biol. Evol.">
        <title>Comparative Genomic Analysis Identifies a Campylobacter Clade Deficient in Selenium Metabolism.</title>
        <authorList>
            <person name="Miller W.G."/>
            <person name="Yee E."/>
            <person name="Lopes B.S."/>
            <person name="Chapman M.H."/>
            <person name="Huynh S."/>
            <person name="Bono J.L."/>
            <person name="Parker C.T."/>
            <person name="Strachan N.J.C."/>
            <person name="Forbes K.J."/>
        </authorList>
    </citation>
    <scope>NUCLEOTIDE SEQUENCE [LARGE SCALE GENOMIC DNA]</scope>
    <source>
        <strain evidence="11 12">RM8964</strain>
    </source>
</reference>